<dbReference type="HOGENOM" id="CLU_065853_3_0_7"/>
<dbReference type="PANTHER" id="PTHR35802:SF1">
    <property type="entry name" value="PROTEASE SYNTHASE AND SPORULATION PROTEIN PAI 2"/>
    <property type="match status" value="1"/>
</dbReference>
<accession>W4LQ62</accession>
<dbReference type="EMBL" id="AZHW01000375">
    <property type="protein sequence ID" value="ETX00108.1"/>
    <property type="molecule type" value="Genomic_DNA"/>
</dbReference>
<evidence type="ECO:0000313" key="1">
    <source>
        <dbReference type="EMBL" id="ETX00108.1"/>
    </source>
</evidence>
<proteinExistence type="predicted"/>
<gene>
    <name evidence="1" type="ORF">ETSY1_12500</name>
</gene>
<dbReference type="AlphaFoldDB" id="W4LQ62"/>
<evidence type="ECO:0000313" key="2">
    <source>
        <dbReference type="Proteomes" id="UP000019141"/>
    </source>
</evidence>
<dbReference type="Gene3D" id="2.30.110.10">
    <property type="entry name" value="Electron Transport, Fmn-binding Protein, Chain A"/>
    <property type="match status" value="1"/>
</dbReference>
<dbReference type="SUPFAM" id="SSF50475">
    <property type="entry name" value="FMN-binding split barrel"/>
    <property type="match status" value="1"/>
</dbReference>
<dbReference type="PANTHER" id="PTHR35802">
    <property type="entry name" value="PROTEASE SYNTHASE AND SPORULATION PROTEIN PAI 2"/>
    <property type="match status" value="1"/>
</dbReference>
<dbReference type="PATRIC" id="fig|1429438.4.peg.2510"/>
<comment type="caution">
    <text evidence="1">The sequence shown here is derived from an EMBL/GenBank/DDBJ whole genome shotgun (WGS) entry which is preliminary data.</text>
</comment>
<name>W4LQ62_ENTF1</name>
<evidence type="ECO:0008006" key="3">
    <source>
        <dbReference type="Google" id="ProtNLM"/>
    </source>
</evidence>
<dbReference type="PIRSF" id="PIRSF010372">
    <property type="entry name" value="PaiB"/>
    <property type="match status" value="1"/>
</dbReference>
<dbReference type="InterPro" id="IPR012349">
    <property type="entry name" value="Split_barrel_FMN-bd"/>
</dbReference>
<protein>
    <recommendedName>
        <fullName evidence="3">Transcriptional regulator</fullName>
    </recommendedName>
</protein>
<dbReference type="InterPro" id="IPR007396">
    <property type="entry name" value="TR_PAI2-type"/>
</dbReference>
<reference evidence="1 2" key="1">
    <citation type="journal article" date="2014" name="Nature">
        <title>An environmental bacterial taxon with a large and distinct metabolic repertoire.</title>
        <authorList>
            <person name="Wilson M.C."/>
            <person name="Mori T."/>
            <person name="Ruckert C."/>
            <person name="Uria A.R."/>
            <person name="Helf M.J."/>
            <person name="Takada K."/>
            <person name="Gernert C."/>
            <person name="Steffens U.A."/>
            <person name="Heycke N."/>
            <person name="Schmitt S."/>
            <person name="Rinke C."/>
            <person name="Helfrich E.J."/>
            <person name="Brachmann A.O."/>
            <person name="Gurgui C."/>
            <person name="Wakimoto T."/>
            <person name="Kracht M."/>
            <person name="Crusemann M."/>
            <person name="Hentschel U."/>
            <person name="Abe I."/>
            <person name="Matsunaga S."/>
            <person name="Kalinowski J."/>
            <person name="Takeyama H."/>
            <person name="Piel J."/>
        </authorList>
    </citation>
    <scope>NUCLEOTIDE SEQUENCE [LARGE SCALE GENOMIC DNA]</scope>
    <source>
        <strain evidence="2">TSY1</strain>
    </source>
</reference>
<keyword evidence="2" id="KW-1185">Reference proteome</keyword>
<dbReference type="Pfam" id="PF04299">
    <property type="entry name" value="FMN_bind_2"/>
    <property type="match status" value="1"/>
</dbReference>
<sequence length="216" mass="24576">MYIPKSFREDDLSVLHPLMQTYSFATLVTQHDGAPYATHLPLTLCPEEGPYGTLIGHMARANPQWRDFDGEREVLAIFQGPHTYVSPSWYTVQPSVPTWNYAAVHAYGVPRIIEDEAELYEALQLLVQTYEEPREQPWKLNGPDDFLCKMMKAIVGFSMPISRLEGKYKLSQNRSPEDQEQVVQQLVVQGEPLDTAVAELMQQRLPNNLEAAGRID</sequence>
<organism evidence="1 2">
    <name type="scientific">Entotheonella factor</name>
    <dbReference type="NCBI Taxonomy" id="1429438"/>
    <lineage>
        <taxon>Bacteria</taxon>
        <taxon>Pseudomonadati</taxon>
        <taxon>Nitrospinota/Tectimicrobiota group</taxon>
        <taxon>Candidatus Tectimicrobiota</taxon>
        <taxon>Candidatus Entotheonellia</taxon>
        <taxon>Candidatus Entotheonellales</taxon>
        <taxon>Candidatus Entotheonellaceae</taxon>
        <taxon>Candidatus Entotheonella</taxon>
    </lineage>
</organism>
<dbReference type="Proteomes" id="UP000019141">
    <property type="component" value="Unassembled WGS sequence"/>
</dbReference>